<dbReference type="PANTHER" id="PTHR43706">
    <property type="entry name" value="NADH DEHYDROGENASE"/>
    <property type="match status" value="1"/>
</dbReference>
<dbReference type="Gene3D" id="3.50.50.100">
    <property type="match status" value="1"/>
</dbReference>
<dbReference type="EC" id="1.6.5.9" evidence="2"/>
<dbReference type="Pfam" id="PF07992">
    <property type="entry name" value="Pyr_redox_2"/>
    <property type="match status" value="1"/>
</dbReference>
<dbReference type="Proteomes" id="UP001247620">
    <property type="component" value="Unassembled WGS sequence"/>
</dbReference>
<dbReference type="RefSeq" id="WP_310096967.1">
    <property type="nucleotide sequence ID" value="NZ_JAVDUU010000003.1"/>
</dbReference>
<evidence type="ECO:0000256" key="4">
    <source>
        <dbReference type="ARBA" id="ARBA00022827"/>
    </source>
</evidence>
<dbReference type="PANTHER" id="PTHR43706:SF47">
    <property type="entry name" value="EXTERNAL NADH-UBIQUINONE OXIDOREDUCTASE 1, MITOCHONDRIAL-RELATED"/>
    <property type="match status" value="1"/>
</dbReference>
<evidence type="ECO:0000256" key="8">
    <source>
        <dbReference type="SAM" id="Phobius"/>
    </source>
</evidence>
<comment type="caution">
    <text evidence="10">The sequence shown here is derived from an EMBL/GenBank/DDBJ whole genome shotgun (WGS) entry which is preliminary data.</text>
</comment>
<keyword evidence="5" id="KW-0560">Oxidoreductase</keyword>
<keyword evidence="4" id="KW-0274">FAD</keyword>
<dbReference type="InterPro" id="IPR023753">
    <property type="entry name" value="FAD/NAD-binding_dom"/>
</dbReference>
<dbReference type="SUPFAM" id="SSF51905">
    <property type="entry name" value="FAD/NAD(P)-binding domain"/>
    <property type="match status" value="2"/>
</dbReference>
<dbReference type="PRINTS" id="PR00368">
    <property type="entry name" value="FADPNR"/>
</dbReference>
<keyword evidence="8" id="KW-0812">Transmembrane</keyword>
<dbReference type="InterPro" id="IPR045024">
    <property type="entry name" value="NDH-2"/>
</dbReference>
<keyword evidence="3" id="KW-0285">Flavoprotein</keyword>
<protein>
    <recommendedName>
        <fullName evidence="2">NADH:ubiquinone reductase (non-electrogenic)</fullName>
        <ecNumber evidence="2">1.6.5.9</ecNumber>
    </recommendedName>
</protein>
<keyword evidence="6" id="KW-0520">NAD</keyword>
<comment type="similarity">
    <text evidence="1">Belongs to the NADH dehydrogenase family.</text>
</comment>
<comment type="catalytic activity">
    <reaction evidence="7">
        <text>a quinone + NADH + H(+) = a quinol + NAD(+)</text>
        <dbReference type="Rhea" id="RHEA:46160"/>
        <dbReference type="ChEBI" id="CHEBI:15378"/>
        <dbReference type="ChEBI" id="CHEBI:24646"/>
        <dbReference type="ChEBI" id="CHEBI:57540"/>
        <dbReference type="ChEBI" id="CHEBI:57945"/>
        <dbReference type="ChEBI" id="CHEBI:132124"/>
        <dbReference type="EC" id="1.6.5.9"/>
    </reaction>
</comment>
<evidence type="ECO:0000256" key="2">
    <source>
        <dbReference type="ARBA" id="ARBA00012637"/>
    </source>
</evidence>
<sequence>MEYSTITKKHIIVIGGGFAGLNFISRMFGNKYYNVTLVDKNNYNYFTPLLYQVATSFLEPASISYPFRKLLKNKGESFRMASLKKVDTQTNELYLSDGGVLHYDILVFAAGSRTNFFGNEGVRARAFSLKGIDDALYMRNELIKTMEKAAIETDPVARQKLLTVVIAGGGPTGVEIAGMLAEMRRYILGKDYPQLLEATSEIYIVDSSPYLLAPMSEKSHQAAYKALADQGVRIKLNTRVNLYENGVVHLSDNTVIEAETLIWAAGVIANTFEGIAQESVGKGNRMLTDAFNRVNGYENIYAIGDICLQFNDPAYPNGHPQLAQPAIQQGKSLAKNLNRLARGQQMKPFIYFDRGDMAIIGRRVAMADLFKHKLHLGGFLGLISWLFIHLISLANYNNKIKTFYNWAIAYLTHDQALRMIFRSENRENRLGE</sequence>
<evidence type="ECO:0000256" key="6">
    <source>
        <dbReference type="ARBA" id="ARBA00023027"/>
    </source>
</evidence>
<evidence type="ECO:0000259" key="9">
    <source>
        <dbReference type="Pfam" id="PF07992"/>
    </source>
</evidence>
<evidence type="ECO:0000256" key="1">
    <source>
        <dbReference type="ARBA" id="ARBA00005272"/>
    </source>
</evidence>
<keyword evidence="11" id="KW-1185">Reference proteome</keyword>
<proteinExistence type="inferred from homology"/>
<dbReference type="InterPro" id="IPR036188">
    <property type="entry name" value="FAD/NAD-bd_sf"/>
</dbReference>
<evidence type="ECO:0000256" key="3">
    <source>
        <dbReference type="ARBA" id="ARBA00022630"/>
    </source>
</evidence>
<organism evidence="10 11">
    <name type="scientific">Mucilaginibacter pocheonensis</name>
    <dbReference type="NCBI Taxonomy" id="398050"/>
    <lineage>
        <taxon>Bacteria</taxon>
        <taxon>Pseudomonadati</taxon>
        <taxon>Bacteroidota</taxon>
        <taxon>Sphingobacteriia</taxon>
        <taxon>Sphingobacteriales</taxon>
        <taxon>Sphingobacteriaceae</taxon>
        <taxon>Mucilaginibacter</taxon>
    </lineage>
</organism>
<feature type="domain" description="FAD/NAD(P)-binding" evidence="9">
    <location>
        <begin position="10"/>
        <end position="330"/>
    </location>
</feature>
<keyword evidence="8" id="KW-1133">Transmembrane helix</keyword>
<gene>
    <name evidence="10" type="ORF">J2W55_003023</name>
</gene>
<dbReference type="PRINTS" id="PR00411">
    <property type="entry name" value="PNDRDTASEI"/>
</dbReference>
<evidence type="ECO:0000313" key="11">
    <source>
        <dbReference type="Proteomes" id="UP001247620"/>
    </source>
</evidence>
<dbReference type="EMBL" id="JAVDUU010000003">
    <property type="protein sequence ID" value="MDR6943170.1"/>
    <property type="molecule type" value="Genomic_DNA"/>
</dbReference>
<evidence type="ECO:0000313" key="10">
    <source>
        <dbReference type="EMBL" id="MDR6943170.1"/>
    </source>
</evidence>
<evidence type="ECO:0000256" key="7">
    <source>
        <dbReference type="ARBA" id="ARBA00047599"/>
    </source>
</evidence>
<accession>A0ABU1TE82</accession>
<reference evidence="10 11" key="1">
    <citation type="submission" date="2023-07" db="EMBL/GenBank/DDBJ databases">
        <title>Sorghum-associated microbial communities from plants grown in Nebraska, USA.</title>
        <authorList>
            <person name="Schachtman D."/>
        </authorList>
    </citation>
    <scope>NUCLEOTIDE SEQUENCE [LARGE SCALE GENOMIC DNA]</scope>
    <source>
        <strain evidence="10 11">3262</strain>
    </source>
</reference>
<name>A0ABU1TE82_9SPHI</name>
<evidence type="ECO:0000256" key="5">
    <source>
        <dbReference type="ARBA" id="ARBA00023002"/>
    </source>
</evidence>
<keyword evidence="8" id="KW-0472">Membrane</keyword>
<feature type="transmembrane region" description="Helical" evidence="8">
    <location>
        <begin position="376"/>
        <end position="397"/>
    </location>
</feature>